<evidence type="ECO:0000313" key="1">
    <source>
        <dbReference type="EMBL" id="KAK4013234.1"/>
    </source>
</evidence>
<sequence length="148" mass="16480">MNRAQLALTSMDCNIPLNAEAVLRKNDPLIFNARNKTCTKQRLIKFLLTSASLTAPISDKINSHTVAFQSSTQGNLKQDRTVIIACSVVHNIAIDRNQPLDDEDIEMEDDHDEIIPPAVPQNGGGNLNEAFIRRQGFAKRARITQHSF</sequence>
<keyword evidence="2" id="KW-1185">Reference proteome</keyword>
<dbReference type="EMBL" id="JAOYFB010000004">
    <property type="protein sequence ID" value="KAK4013234.1"/>
    <property type="molecule type" value="Genomic_DNA"/>
</dbReference>
<organism evidence="1 2">
    <name type="scientific">Daphnia magna</name>
    <dbReference type="NCBI Taxonomy" id="35525"/>
    <lineage>
        <taxon>Eukaryota</taxon>
        <taxon>Metazoa</taxon>
        <taxon>Ecdysozoa</taxon>
        <taxon>Arthropoda</taxon>
        <taxon>Crustacea</taxon>
        <taxon>Branchiopoda</taxon>
        <taxon>Diplostraca</taxon>
        <taxon>Cladocera</taxon>
        <taxon>Anomopoda</taxon>
        <taxon>Daphniidae</taxon>
        <taxon>Daphnia</taxon>
    </lineage>
</organism>
<gene>
    <name evidence="1" type="ORF">OUZ56_025468</name>
</gene>
<evidence type="ECO:0008006" key="3">
    <source>
        <dbReference type="Google" id="ProtNLM"/>
    </source>
</evidence>
<dbReference type="Proteomes" id="UP001234178">
    <property type="component" value="Unassembled WGS sequence"/>
</dbReference>
<reference evidence="1 2" key="1">
    <citation type="journal article" date="2023" name="Nucleic Acids Res.">
        <title>The hologenome of Daphnia magna reveals possible DNA methylation and microbiome-mediated evolution of the host genome.</title>
        <authorList>
            <person name="Chaturvedi A."/>
            <person name="Li X."/>
            <person name="Dhandapani V."/>
            <person name="Marshall H."/>
            <person name="Kissane S."/>
            <person name="Cuenca-Cambronero M."/>
            <person name="Asole G."/>
            <person name="Calvet F."/>
            <person name="Ruiz-Romero M."/>
            <person name="Marangio P."/>
            <person name="Guigo R."/>
            <person name="Rago D."/>
            <person name="Mirbahai L."/>
            <person name="Eastwood N."/>
            <person name="Colbourne J.K."/>
            <person name="Zhou J."/>
            <person name="Mallon E."/>
            <person name="Orsini L."/>
        </authorList>
    </citation>
    <scope>NUCLEOTIDE SEQUENCE [LARGE SCALE GENOMIC DNA]</scope>
    <source>
        <strain evidence="1">LRV0_1</strain>
    </source>
</reference>
<comment type="caution">
    <text evidence="1">The sequence shown here is derived from an EMBL/GenBank/DDBJ whole genome shotgun (WGS) entry which is preliminary data.</text>
</comment>
<accession>A0ABQ9ZJX8</accession>
<evidence type="ECO:0000313" key="2">
    <source>
        <dbReference type="Proteomes" id="UP001234178"/>
    </source>
</evidence>
<protein>
    <recommendedName>
        <fullName evidence="3">DDE Tnp4 domain-containing protein</fullName>
    </recommendedName>
</protein>
<proteinExistence type="predicted"/>
<name>A0ABQ9ZJX8_9CRUS</name>